<evidence type="ECO:0000313" key="11">
    <source>
        <dbReference type="Proteomes" id="UP000007148"/>
    </source>
</evidence>
<evidence type="ECO:0000259" key="9">
    <source>
        <dbReference type="Pfam" id="PF13813"/>
    </source>
</evidence>
<name>G4TWZ3_SERID</name>
<evidence type="ECO:0000256" key="2">
    <source>
        <dbReference type="ARBA" id="ARBA00005179"/>
    </source>
</evidence>
<sequence length="518" mass="57074">MAFLVRKRGTRLVRLALLVPTLLLLLRSTFGFVVIDIRYSPYTFIQGETSILNCKSMAMTQKVACSGICLACIGKALEYGFVHGRFKLADVVDHQQQQHVHKPHVTVKIPTTKYKDPVESRIVRSPSGVVLQYKPLPNGPLASNGAPRTPVRSPSGVTLAFKDFSRPSSPTPPAPPLPITIPTSVSESSLLKSLARPFVVTAKGISDALETICSIRGIGWDWGKGVHVPTDTRPAGRGGFLAMTALYFIGSYLLLDVAESILKIIPGYTPSAGSIFFVDAPPYILKNTFLGPYIHEHPHLSMLIVRYTVSTLLSLLVGLGIMSGLNTLYYLETLFFVGILQNNPKNWPPLFDEPWKSESLVDFWSRRWHQILRQTFLVFGGYPLQYIFSTLVHPFTNSRMRRVVGKVGLILGVFLASGCIHGYAIYSCGPGGVDYNAIQFFASQALLVMAERVWTYVTGRPVGGWIGTIWAWCIVLGGIQRTADAWSSRMLASGDLIPGFLSPTRLFVFPVLIKLLSS</sequence>
<protein>
    <recommendedName>
        <fullName evidence="9">Wax synthase domain-containing protein</fullName>
    </recommendedName>
</protein>
<dbReference type="GO" id="GO:0016020">
    <property type="term" value="C:membrane"/>
    <property type="evidence" value="ECO:0007669"/>
    <property type="project" value="UniProtKB-SubCell"/>
</dbReference>
<feature type="transmembrane region" description="Helical" evidence="8">
    <location>
        <begin position="407"/>
        <end position="426"/>
    </location>
</feature>
<dbReference type="AlphaFoldDB" id="G4TWZ3"/>
<evidence type="ECO:0000256" key="4">
    <source>
        <dbReference type="ARBA" id="ARBA00022679"/>
    </source>
</evidence>
<feature type="transmembrane region" description="Helical" evidence="8">
    <location>
        <begin position="462"/>
        <end position="480"/>
    </location>
</feature>
<keyword evidence="7 8" id="KW-0472">Membrane</keyword>
<feature type="transmembrane region" description="Helical" evidence="8">
    <location>
        <begin position="376"/>
        <end position="395"/>
    </location>
</feature>
<dbReference type="STRING" id="1109443.G4TWZ3"/>
<feature type="transmembrane region" description="Helical" evidence="8">
    <location>
        <begin position="238"/>
        <end position="255"/>
    </location>
</feature>
<dbReference type="eggNOG" id="ENOG502SHW9">
    <property type="taxonomic scope" value="Eukaryota"/>
</dbReference>
<evidence type="ECO:0000256" key="6">
    <source>
        <dbReference type="ARBA" id="ARBA00022989"/>
    </source>
</evidence>
<organism evidence="10 11">
    <name type="scientific">Serendipita indica (strain DSM 11827)</name>
    <name type="common">Root endophyte fungus</name>
    <name type="synonym">Piriformospora indica</name>
    <dbReference type="NCBI Taxonomy" id="1109443"/>
    <lineage>
        <taxon>Eukaryota</taxon>
        <taxon>Fungi</taxon>
        <taxon>Dikarya</taxon>
        <taxon>Basidiomycota</taxon>
        <taxon>Agaricomycotina</taxon>
        <taxon>Agaricomycetes</taxon>
        <taxon>Sebacinales</taxon>
        <taxon>Serendipitaceae</taxon>
        <taxon>Serendipita</taxon>
    </lineage>
</organism>
<dbReference type="InParanoid" id="G4TWZ3"/>
<comment type="pathway">
    <text evidence="2">Secondary metabolite biosynthesis.</text>
</comment>
<dbReference type="Proteomes" id="UP000007148">
    <property type="component" value="Unassembled WGS sequence"/>
</dbReference>
<dbReference type="PANTHER" id="PTHR31595:SF57">
    <property type="entry name" value="OS04G0481900 PROTEIN"/>
    <property type="match status" value="1"/>
</dbReference>
<dbReference type="GO" id="GO:0006629">
    <property type="term" value="P:lipid metabolic process"/>
    <property type="evidence" value="ECO:0007669"/>
    <property type="project" value="InterPro"/>
</dbReference>
<evidence type="ECO:0000256" key="5">
    <source>
        <dbReference type="ARBA" id="ARBA00022692"/>
    </source>
</evidence>
<reference evidence="10 11" key="1">
    <citation type="journal article" date="2011" name="PLoS Pathog.">
        <title>Endophytic Life Strategies Decoded by Genome and Transcriptome Analyses of the Mutualistic Root Symbiont Piriformospora indica.</title>
        <authorList>
            <person name="Zuccaro A."/>
            <person name="Lahrmann U."/>
            <person name="Guldener U."/>
            <person name="Langen G."/>
            <person name="Pfiffi S."/>
            <person name="Biedenkopf D."/>
            <person name="Wong P."/>
            <person name="Samans B."/>
            <person name="Grimm C."/>
            <person name="Basiewicz M."/>
            <person name="Murat C."/>
            <person name="Martin F."/>
            <person name="Kogel K.H."/>
        </authorList>
    </citation>
    <scope>NUCLEOTIDE SEQUENCE [LARGE SCALE GENOMIC DNA]</scope>
    <source>
        <strain evidence="10 11">DSM 11827</strain>
    </source>
</reference>
<dbReference type="InterPro" id="IPR032805">
    <property type="entry name" value="Wax_synthase_dom"/>
</dbReference>
<evidence type="ECO:0000256" key="1">
    <source>
        <dbReference type="ARBA" id="ARBA00004141"/>
    </source>
</evidence>
<gene>
    <name evidence="10" type="ORF">PIIN_09824</name>
</gene>
<dbReference type="GO" id="GO:0008374">
    <property type="term" value="F:O-acyltransferase activity"/>
    <property type="evidence" value="ECO:0007669"/>
    <property type="project" value="InterPro"/>
</dbReference>
<dbReference type="PANTHER" id="PTHR31595">
    <property type="entry name" value="LONG-CHAIN-ALCOHOL O-FATTY-ACYLTRANSFERASE 3-RELATED"/>
    <property type="match status" value="1"/>
</dbReference>
<dbReference type="InterPro" id="IPR044851">
    <property type="entry name" value="Wax_synthase"/>
</dbReference>
<keyword evidence="5 8" id="KW-0812">Transmembrane</keyword>
<dbReference type="HOGENOM" id="CLU_034105_1_0_1"/>
<evidence type="ECO:0000256" key="7">
    <source>
        <dbReference type="ARBA" id="ARBA00023136"/>
    </source>
</evidence>
<keyword evidence="11" id="KW-1185">Reference proteome</keyword>
<feature type="transmembrane region" description="Helical" evidence="8">
    <location>
        <begin position="304"/>
        <end position="325"/>
    </location>
</feature>
<comment type="similarity">
    <text evidence="3">Belongs to the wax synthase family.</text>
</comment>
<keyword evidence="6 8" id="KW-1133">Transmembrane helix</keyword>
<comment type="caution">
    <text evidence="10">The sequence shown here is derived from an EMBL/GenBank/DDBJ whole genome shotgun (WGS) entry which is preliminary data.</text>
</comment>
<proteinExistence type="inferred from homology"/>
<accession>G4TWZ3</accession>
<evidence type="ECO:0000313" key="10">
    <source>
        <dbReference type="EMBL" id="CCA75836.1"/>
    </source>
</evidence>
<dbReference type="EMBL" id="CAFZ01000531">
    <property type="protein sequence ID" value="CCA75836.1"/>
    <property type="molecule type" value="Genomic_DNA"/>
</dbReference>
<dbReference type="Pfam" id="PF13813">
    <property type="entry name" value="MBOAT_2"/>
    <property type="match status" value="1"/>
</dbReference>
<feature type="domain" description="Wax synthase" evidence="9">
    <location>
        <begin position="347"/>
        <end position="441"/>
    </location>
</feature>
<keyword evidence="4" id="KW-0808">Transferase</keyword>
<comment type="subcellular location">
    <subcellularLocation>
        <location evidence="1">Membrane</location>
        <topology evidence="1">Multi-pass membrane protein</topology>
    </subcellularLocation>
</comment>
<evidence type="ECO:0000256" key="8">
    <source>
        <dbReference type="SAM" id="Phobius"/>
    </source>
</evidence>
<evidence type="ECO:0000256" key="3">
    <source>
        <dbReference type="ARBA" id="ARBA00007282"/>
    </source>
</evidence>
<dbReference type="OrthoDB" id="1077582at2759"/>